<proteinExistence type="predicted"/>
<organism evidence="1 2">
    <name type="scientific">Mycena metata</name>
    <dbReference type="NCBI Taxonomy" id="1033252"/>
    <lineage>
        <taxon>Eukaryota</taxon>
        <taxon>Fungi</taxon>
        <taxon>Dikarya</taxon>
        <taxon>Basidiomycota</taxon>
        <taxon>Agaricomycotina</taxon>
        <taxon>Agaricomycetes</taxon>
        <taxon>Agaricomycetidae</taxon>
        <taxon>Agaricales</taxon>
        <taxon>Marasmiineae</taxon>
        <taxon>Mycenaceae</taxon>
        <taxon>Mycena</taxon>
    </lineage>
</organism>
<reference evidence="1" key="1">
    <citation type="submission" date="2023-03" db="EMBL/GenBank/DDBJ databases">
        <title>Massive genome expansion in bonnet fungi (Mycena s.s.) driven by repeated elements and novel gene families across ecological guilds.</title>
        <authorList>
            <consortium name="Lawrence Berkeley National Laboratory"/>
            <person name="Harder C.B."/>
            <person name="Miyauchi S."/>
            <person name="Viragh M."/>
            <person name="Kuo A."/>
            <person name="Thoen E."/>
            <person name="Andreopoulos B."/>
            <person name="Lu D."/>
            <person name="Skrede I."/>
            <person name="Drula E."/>
            <person name="Henrissat B."/>
            <person name="Morin E."/>
            <person name="Kohler A."/>
            <person name="Barry K."/>
            <person name="LaButti K."/>
            <person name="Morin E."/>
            <person name="Salamov A."/>
            <person name="Lipzen A."/>
            <person name="Mereny Z."/>
            <person name="Hegedus B."/>
            <person name="Baldrian P."/>
            <person name="Stursova M."/>
            <person name="Weitz H."/>
            <person name="Taylor A."/>
            <person name="Grigoriev I.V."/>
            <person name="Nagy L.G."/>
            <person name="Martin F."/>
            <person name="Kauserud H."/>
        </authorList>
    </citation>
    <scope>NUCLEOTIDE SEQUENCE</scope>
    <source>
        <strain evidence="1">CBHHK182m</strain>
    </source>
</reference>
<sequence length="164" mass="18669">MEDVNVAENPHFGPIKFGNRTWAHEVDKIVVTLYSPGDDVDNAAEYDVTPVPHGDEKEEIMLYNQSVVSEIIMGVTRTFVGDDVFLGCFGSPEDFDFDWDAFYTRLGGALREDAFDRYLRWRPRVTDPVIPVGDNDLAVIKTKLNQSQIQGRLEQRKAKRANPY</sequence>
<evidence type="ECO:0000313" key="2">
    <source>
        <dbReference type="Proteomes" id="UP001215598"/>
    </source>
</evidence>
<name>A0AAD7IA98_9AGAR</name>
<accession>A0AAD7IA98</accession>
<gene>
    <name evidence="1" type="ORF">B0H16DRAFT_1729833</name>
</gene>
<dbReference type="Proteomes" id="UP001215598">
    <property type="component" value="Unassembled WGS sequence"/>
</dbReference>
<evidence type="ECO:0000313" key="1">
    <source>
        <dbReference type="EMBL" id="KAJ7738600.1"/>
    </source>
</evidence>
<dbReference type="EMBL" id="JARKIB010000111">
    <property type="protein sequence ID" value="KAJ7738600.1"/>
    <property type="molecule type" value="Genomic_DNA"/>
</dbReference>
<protein>
    <submittedName>
        <fullName evidence="1">Uncharacterized protein</fullName>
    </submittedName>
</protein>
<keyword evidence="2" id="KW-1185">Reference proteome</keyword>
<comment type="caution">
    <text evidence="1">The sequence shown here is derived from an EMBL/GenBank/DDBJ whole genome shotgun (WGS) entry which is preliminary data.</text>
</comment>
<dbReference type="AlphaFoldDB" id="A0AAD7IA98"/>